<sequence length="203" mass="21942">MATLSQVHVSNAQIPTTLPPNLVAVFVGATSGIGEAALKEFIRNARSPKCYLVGRSEQAANRIIDECNALNPDASVVFMRADMSLVKEADRLSERIISVESVVDVLFLSAGTVIFDRSETSEGLHTLAALTFYTRLRITQRLLPLLQNSTSLSRVINIAGGTKEGTLYADDFQALTIPFYAIRGHLATLITLGHEALAARAPM</sequence>
<organism evidence="2 3">
    <name type="scientific">Aspergillus sclerotialis</name>
    <dbReference type="NCBI Taxonomy" id="2070753"/>
    <lineage>
        <taxon>Eukaryota</taxon>
        <taxon>Fungi</taxon>
        <taxon>Dikarya</taxon>
        <taxon>Ascomycota</taxon>
        <taxon>Pezizomycotina</taxon>
        <taxon>Eurotiomycetes</taxon>
        <taxon>Eurotiomycetidae</taxon>
        <taxon>Eurotiales</taxon>
        <taxon>Aspergillaceae</taxon>
        <taxon>Aspergillus</taxon>
        <taxon>Aspergillus subgen. Polypaecilum</taxon>
    </lineage>
</organism>
<dbReference type="SUPFAM" id="SSF51735">
    <property type="entry name" value="NAD(P)-binding Rossmann-fold domains"/>
    <property type="match status" value="1"/>
</dbReference>
<comment type="caution">
    <text evidence="2">The sequence shown here is derived from an EMBL/GenBank/DDBJ whole genome shotgun (WGS) entry which is preliminary data.</text>
</comment>
<dbReference type="Proteomes" id="UP000266188">
    <property type="component" value="Unassembled WGS sequence"/>
</dbReference>
<gene>
    <name evidence="2" type="ORF">PHISCL_08106</name>
</gene>
<evidence type="ECO:0000313" key="3">
    <source>
        <dbReference type="Proteomes" id="UP000266188"/>
    </source>
</evidence>
<dbReference type="OrthoDB" id="2898509at2759"/>
<dbReference type="STRING" id="2070753.A0A3A2ZR39"/>
<feature type="non-terminal residue" evidence="2">
    <location>
        <position position="203"/>
    </location>
</feature>
<dbReference type="PANTHER" id="PTHR47534">
    <property type="entry name" value="YALI0E05731P"/>
    <property type="match status" value="1"/>
</dbReference>
<accession>A0A3A2ZR39</accession>
<dbReference type="EMBL" id="MVGC01000393">
    <property type="protein sequence ID" value="RJE19551.1"/>
    <property type="molecule type" value="Genomic_DNA"/>
</dbReference>
<dbReference type="Pfam" id="PF00106">
    <property type="entry name" value="adh_short"/>
    <property type="match status" value="1"/>
</dbReference>
<evidence type="ECO:0000256" key="1">
    <source>
        <dbReference type="ARBA" id="ARBA00023002"/>
    </source>
</evidence>
<proteinExistence type="predicted"/>
<dbReference type="InterPro" id="IPR002347">
    <property type="entry name" value="SDR_fam"/>
</dbReference>
<evidence type="ECO:0000313" key="2">
    <source>
        <dbReference type="EMBL" id="RJE19551.1"/>
    </source>
</evidence>
<dbReference type="PANTHER" id="PTHR47534:SF3">
    <property type="entry name" value="ALCOHOL DEHYDROGENASE-LIKE C-TERMINAL DOMAIN-CONTAINING PROTEIN"/>
    <property type="match status" value="1"/>
</dbReference>
<dbReference type="InterPro" id="IPR052228">
    <property type="entry name" value="Sec_Metab_Biosynth_Oxidored"/>
</dbReference>
<reference evidence="3" key="1">
    <citation type="submission" date="2017-02" db="EMBL/GenBank/DDBJ databases">
        <authorList>
            <person name="Tafer H."/>
            <person name="Lopandic K."/>
        </authorList>
    </citation>
    <scope>NUCLEOTIDE SEQUENCE [LARGE SCALE GENOMIC DNA]</scope>
    <source>
        <strain evidence="3">CBS 366.77</strain>
    </source>
</reference>
<dbReference type="Gene3D" id="3.40.50.720">
    <property type="entry name" value="NAD(P)-binding Rossmann-like Domain"/>
    <property type="match status" value="1"/>
</dbReference>
<keyword evidence="1" id="KW-0560">Oxidoreductase</keyword>
<name>A0A3A2ZR39_9EURO</name>
<protein>
    <submittedName>
        <fullName evidence="2">Uncharacterized protein</fullName>
    </submittedName>
</protein>
<dbReference type="AlphaFoldDB" id="A0A3A2ZR39"/>
<dbReference type="InterPro" id="IPR036291">
    <property type="entry name" value="NAD(P)-bd_dom_sf"/>
</dbReference>
<keyword evidence="3" id="KW-1185">Reference proteome</keyword>
<dbReference type="GO" id="GO:0016491">
    <property type="term" value="F:oxidoreductase activity"/>
    <property type="evidence" value="ECO:0007669"/>
    <property type="project" value="UniProtKB-KW"/>
</dbReference>